<evidence type="ECO:0000259" key="1">
    <source>
        <dbReference type="Pfam" id="PF00171"/>
    </source>
</evidence>
<dbReference type="STRING" id="29170.A0A368FMG4"/>
<dbReference type="Proteomes" id="UP000252519">
    <property type="component" value="Unassembled WGS sequence"/>
</dbReference>
<dbReference type="AlphaFoldDB" id="A0A368FMG4"/>
<dbReference type="InterPro" id="IPR015590">
    <property type="entry name" value="Aldehyde_DH_dom"/>
</dbReference>
<dbReference type="Pfam" id="PF00171">
    <property type="entry name" value="Aldedh"/>
    <property type="match status" value="1"/>
</dbReference>
<name>A0A368FMG4_ANCCA</name>
<organism evidence="2 3">
    <name type="scientific">Ancylostoma caninum</name>
    <name type="common">Dog hookworm</name>
    <dbReference type="NCBI Taxonomy" id="29170"/>
    <lineage>
        <taxon>Eukaryota</taxon>
        <taxon>Metazoa</taxon>
        <taxon>Ecdysozoa</taxon>
        <taxon>Nematoda</taxon>
        <taxon>Chromadorea</taxon>
        <taxon>Rhabditida</taxon>
        <taxon>Rhabditina</taxon>
        <taxon>Rhabditomorpha</taxon>
        <taxon>Strongyloidea</taxon>
        <taxon>Ancylostomatidae</taxon>
        <taxon>Ancylostomatinae</taxon>
        <taxon>Ancylostoma</taxon>
    </lineage>
</organism>
<dbReference type="InterPro" id="IPR016162">
    <property type="entry name" value="Ald_DH_N"/>
</dbReference>
<feature type="domain" description="Aldehyde dehydrogenase" evidence="1">
    <location>
        <begin position="33"/>
        <end position="161"/>
    </location>
</feature>
<dbReference type="GO" id="GO:0016491">
    <property type="term" value="F:oxidoreductase activity"/>
    <property type="evidence" value="ECO:0007669"/>
    <property type="project" value="InterPro"/>
</dbReference>
<dbReference type="PANTHER" id="PTHR11699">
    <property type="entry name" value="ALDEHYDE DEHYDROGENASE-RELATED"/>
    <property type="match status" value="1"/>
</dbReference>
<comment type="caution">
    <text evidence="2">The sequence shown here is derived from an EMBL/GenBank/DDBJ whole genome shotgun (WGS) entry which is preliminary data.</text>
</comment>
<accession>A0A368FMG4</accession>
<dbReference type="Gene3D" id="3.40.605.10">
    <property type="entry name" value="Aldehyde Dehydrogenase, Chain A, domain 1"/>
    <property type="match status" value="1"/>
</dbReference>
<dbReference type="InterPro" id="IPR016161">
    <property type="entry name" value="Ald_DH/histidinol_DH"/>
</dbReference>
<sequence length="202" mass="22660">MRLTRHLQKYMLDCKGVTEALHFVGGAQVNLNSGKKFNVVEPRSGKTLTDCHAATEEDVKNAVETAHKALPTWAGMGWLKRGEVLRKTAELLGKHCEEIARWECIDNGKPISEARMDVLSCIDTFNYYAGAGQSLAGLHIPLNQDLFAYTKREPLGVVGCIEHAQKRCLKPKSPFVLQATSPHRRFGNHKMFIFILRRSCIL</sequence>
<dbReference type="OrthoDB" id="310895at2759"/>
<dbReference type="EMBL" id="JOJR01000925">
    <property type="protein sequence ID" value="RCN33424.1"/>
    <property type="molecule type" value="Genomic_DNA"/>
</dbReference>
<proteinExistence type="predicted"/>
<keyword evidence="3" id="KW-1185">Reference proteome</keyword>
<dbReference type="SUPFAM" id="SSF53720">
    <property type="entry name" value="ALDH-like"/>
    <property type="match status" value="1"/>
</dbReference>
<reference evidence="2 3" key="1">
    <citation type="submission" date="2014-10" db="EMBL/GenBank/DDBJ databases">
        <title>Draft genome of the hookworm Ancylostoma caninum.</title>
        <authorList>
            <person name="Mitreva M."/>
        </authorList>
    </citation>
    <scope>NUCLEOTIDE SEQUENCE [LARGE SCALE GENOMIC DNA]</scope>
    <source>
        <strain evidence="2 3">Baltimore</strain>
    </source>
</reference>
<evidence type="ECO:0000313" key="2">
    <source>
        <dbReference type="EMBL" id="RCN33424.1"/>
    </source>
</evidence>
<evidence type="ECO:0000313" key="3">
    <source>
        <dbReference type="Proteomes" id="UP000252519"/>
    </source>
</evidence>
<gene>
    <name evidence="2" type="ORF">ANCCAN_20751</name>
</gene>
<protein>
    <recommendedName>
        <fullName evidence="1">Aldehyde dehydrogenase domain-containing protein</fullName>
    </recommendedName>
</protein>